<keyword evidence="3" id="KW-1185">Reference proteome</keyword>
<dbReference type="Proteomes" id="UP001499990">
    <property type="component" value="Unassembled WGS sequence"/>
</dbReference>
<evidence type="ECO:0000313" key="2">
    <source>
        <dbReference type="EMBL" id="GAA3371273.1"/>
    </source>
</evidence>
<protein>
    <submittedName>
        <fullName evidence="2">Uncharacterized protein</fullName>
    </submittedName>
</protein>
<evidence type="ECO:0000256" key="1">
    <source>
        <dbReference type="SAM" id="Phobius"/>
    </source>
</evidence>
<feature type="transmembrane region" description="Helical" evidence="1">
    <location>
        <begin position="38"/>
        <end position="58"/>
    </location>
</feature>
<accession>A0ABP6S956</accession>
<keyword evidence="1" id="KW-0472">Membrane</keyword>
<sequence length="65" mass="7179">MTYQPALRTALYLTAAALAAAFTILLWILFVLDAFELYLGALLILISPLPAAATLARWDNRRSRA</sequence>
<proteinExistence type="predicted"/>
<organism evidence="2 3">
    <name type="scientific">Streptomyces sannanensis</name>
    <dbReference type="NCBI Taxonomy" id="285536"/>
    <lineage>
        <taxon>Bacteria</taxon>
        <taxon>Bacillati</taxon>
        <taxon>Actinomycetota</taxon>
        <taxon>Actinomycetes</taxon>
        <taxon>Kitasatosporales</taxon>
        <taxon>Streptomycetaceae</taxon>
        <taxon>Streptomyces</taxon>
    </lineage>
</organism>
<dbReference type="EMBL" id="BAAAYL010000001">
    <property type="protein sequence ID" value="GAA3371273.1"/>
    <property type="molecule type" value="Genomic_DNA"/>
</dbReference>
<name>A0ABP6S956_9ACTN</name>
<feature type="transmembrane region" description="Helical" evidence="1">
    <location>
        <begin position="12"/>
        <end position="32"/>
    </location>
</feature>
<reference evidence="3" key="1">
    <citation type="journal article" date="2019" name="Int. J. Syst. Evol. Microbiol.">
        <title>The Global Catalogue of Microorganisms (GCM) 10K type strain sequencing project: providing services to taxonomists for standard genome sequencing and annotation.</title>
        <authorList>
            <consortium name="The Broad Institute Genomics Platform"/>
            <consortium name="The Broad Institute Genome Sequencing Center for Infectious Disease"/>
            <person name="Wu L."/>
            <person name="Ma J."/>
        </authorList>
    </citation>
    <scope>NUCLEOTIDE SEQUENCE [LARGE SCALE GENOMIC DNA]</scope>
    <source>
        <strain evidence="3">JCM 9651</strain>
    </source>
</reference>
<comment type="caution">
    <text evidence="2">The sequence shown here is derived from an EMBL/GenBank/DDBJ whole genome shotgun (WGS) entry which is preliminary data.</text>
</comment>
<keyword evidence="1" id="KW-0812">Transmembrane</keyword>
<evidence type="ECO:0000313" key="3">
    <source>
        <dbReference type="Proteomes" id="UP001499990"/>
    </source>
</evidence>
<dbReference type="RefSeq" id="WP_345036048.1">
    <property type="nucleotide sequence ID" value="NZ_BAAAYL010000001.1"/>
</dbReference>
<keyword evidence="1" id="KW-1133">Transmembrane helix</keyword>
<gene>
    <name evidence="2" type="ORF">GCM10020367_21280</name>
</gene>